<comment type="cofactor">
    <cofactor evidence="1">
        <name>Ca(2+)</name>
        <dbReference type="ChEBI" id="CHEBI:29108"/>
    </cofactor>
</comment>
<dbReference type="InterPro" id="IPR030400">
    <property type="entry name" value="Sedolisin_dom"/>
</dbReference>
<organism evidence="10 11">
    <name type="scientific">Stygiolobus caldivivus</name>
    <dbReference type="NCBI Taxonomy" id="2824673"/>
    <lineage>
        <taxon>Archaea</taxon>
        <taxon>Thermoproteota</taxon>
        <taxon>Thermoprotei</taxon>
        <taxon>Sulfolobales</taxon>
        <taxon>Sulfolobaceae</taxon>
        <taxon>Stygiolobus</taxon>
    </lineage>
</organism>
<keyword evidence="2" id="KW-0645">Protease</keyword>
<feature type="transmembrane region" description="Helical" evidence="8">
    <location>
        <begin position="1254"/>
        <end position="1274"/>
    </location>
</feature>
<dbReference type="PIRSF" id="PIRSF032623">
    <property type="entry name" value="Peptidase_SSO2181_prd"/>
    <property type="match status" value="1"/>
</dbReference>
<feature type="domain" description="Peptidase S53" evidence="9">
    <location>
        <begin position="204"/>
        <end position="570"/>
    </location>
</feature>
<dbReference type="CDD" id="cd11377">
    <property type="entry name" value="Pro-peptidase_S53"/>
    <property type="match status" value="1"/>
</dbReference>
<evidence type="ECO:0000256" key="5">
    <source>
        <dbReference type="ARBA" id="ARBA00022825"/>
    </source>
</evidence>
<dbReference type="AlphaFoldDB" id="A0A8D5U9T4"/>
<dbReference type="GeneID" id="66164513"/>
<dbReference type="GO" id="GO:0008240">
    <property type="term" value="F:tripeptidyl-peptidase activity"/>
    <property type="evidence" value="ECO:0007669"/>
    <property type="project" value="TreeGrafter"/>
</dbReference>
<dbReference type="GO" id="GO:0004252">
    <property type="term" value="F:serine-type endopeptidase activity"/>
    <property type="evidence" value="ECO:0007669"/>
    <property type="project" value="InterPro"/>
</dbReference>
<evidence type="ECO:0000256" key="2">
    <source>
        <dbReference type="ARBA" id="ARBA00022670"/>
    </source>
</evidence>
<gene>
    <name evidence="10" type="ORF">KN1_27950</name>
</gene>
<evidence type="ECO:0000256" key="1">
    <source>
        <dbReference type="ARBA" id="ARBA00001913"/>
    </source>
</evidence>
<keyword evidence="5" id="KW-0720">Serine protease</keyword>
<dbReference type="Pfam" id="PF09286">
    <property type="entry name" value="Pro-kuma_activ"/>
    <property type="match status" value="1"/>
</dbReference>
<dbReference type="Gene3D" id="3.40.50.200">
    <property type="entry name" value="Peptidase S8/S53 domain"/>
    <property type="match status" value="1"/>
</dbReference>
<dbReference type="PROSITE" id="PS51695">
    <property type="entry name" value="SEDOLISIN"/>
    <property type="match status" value="1"/>
</dbReference>
<evidence type="ECO:0000256" key="4">
    <source>
        <dbReference type="ARBA" id="ARBA00022801"/>
    </source>
</evidence>
<dbReference type="SUPFAM" id="SSF52743">
    <property type="entry name" value="Subtilisin-like"/>
    <property type="match status" value="1"/>
</dbReference>
<keyword evidence="11" id="KW-1185">Reference proteome</keyword>
<dbReference type="PANTHER" id="PTHR14218">
    <property type="entry name" value="PROTEASE S8 TRIPEPTIDYL PEPTIDASE I CLN2"/>
    <property type="match status" value="1"/>
</dbReference>
<keyword evidence="8" id="KW-0812">Transmembrane</keyword>
<evidence type="ECO:0000313" key="11">
    <source>
        <dbReference type="Proteomes" id="UP000825123"/>
    </source>
</evidence>
<dbReference type="PANTHER" id="PTHR14218:SF15">
    <property type="entry name" value="TRIPEPTIDYL-PEPTIDASE 1"/>
    <property type="match status" value="1"/>
</dbReference>
<dbReference type="InterPro" id="IPR050819">
    <property type="entry name" value="Tripeptidyl-peptidase_I"/>
</dbReference>
<evidence type="ECO:0000256" key="6">
    <source>
        <dbReference type="ARBA" id="ARBA00022837"/>
    </source>
</evidence>
<keyword evidence="4" id="KW-0378">Hydrolase</keyword>
<sequence length="1278" mass="139247">MKRYSIFLILVILISSIQLLTAISSTNSMSIITNSIPPKGFRIIGTLPQNYQLTFTIFIPLKNVNLLYYYAYETSNPSSPLYHHFLSKSQVERLFYPTAQFKEVLSFLREHGFNVEFTSADSVIVASGTVGMIEKYLGVTIKIVSNGTVRYYYSLGRPTIDAYIVATNVSNLFFDHPSTLVTQKTVQKLIGHLQQPNYTAPIEAYWPNVLQKVYNETPLFAKGYMGQNYTIGILDFYGDPYIYQQLVDFDKVTGLPNPPNFTVVPIGPYNPGLGIETGWAGEISLDVEVSHTVAPRAGIVLYIANPNCLLPTIISYIVSQDRVDVLSQSFSIPESSISTFSGQLFYTCIVLSDEYYAMGSAEGISFFASSGDAGGSGYSNGPIGTVGYPAVSPFVTSAGGTTTYVQFPNGSYYQTAWSNYGFVPNGVNYGGSSGGISIIEPKPWYQWGLPTPASYPNGREVPDISANADVYPGIYIICPFNITEIIGGTSEASPLLAGMTVTLDSYLHKKLGMLNPVIYELASNSSIYSKVFYPITFGYNIPWTANYGYNLVTGWGSINLGNLAHYIREIETIPSLSIEVNVLNSSGGVSEEFMPGQTMIVTANITYNNVTVSQGKFSAVLEDVLGNITEVKLSYDNITKLWVGKVKLPADANGIIYVTVYGNYSGIGGEGFTETFSGYYMTFELPISLEFFDSQVSPYVVANVTNVYGQMAPNTTVISVSLYSYNITDNKYTFVGNLSLEYSPEVGAWLGELPNITPIGDDLLIGDNAYGYVAFSNGIYLQSLFVLPQIIAEPGGVAGGQYILIEGLPTFQSTNLLVQTDVTYGSNVTAELLSPSGTVVSKSVISLTPSGILQGYLYVPKNVTQGLYTILLFASYDSYTLDENLSGYFYGQVYIVPKPSVPIISTSNYAIQGQVLYVYANITYPNGTEVTQGMYSATVFPSTLKSEYPNISTVLEIPLWYNPSLGLWEGNTTLPSSSSLGNYTYLSSTTYFATPFDVLVTGVSYDGVPTSNGLSNAHTFYILPYTLVTSSRIDAGQTYNAYLKNDTIVGNVTLLNDIIVDDTINGNVIITSSNVSNVLILDSHVTILGSEVEGLKAINSTITFVQSHANNLYLTNSKVSTIGSTINNITPALPSIQIQVPSENLTGVVPIKVTITGRDISQNSIYINNILLTNFSGNTYTYQLDTYKYPDGTYKFTVVSYQSDGLMNETSISIQIQNQLVEVSHNLNNLNQTVSSISSSVTSNSDALKTEQEYIIVSLVLAIIAVIIGLAAFLTRRK</sequence>
<keyword evidence="8" id="KW-0472">Membrane</keyword>
<dbReference type="Proteomes" id="UP000825123">
    <property type="component" value="Chromosome"/>
</dbReference>
<keyword evidence="3" id="KW-0479">Metal-binding</keyword>
<dbReference type="GO" id="GO:0046872">
    <property type="term" value="F:metal ion binding"/>
    <property type="evidence" value="ECO:0007669"/>
    <property type="project" value="UniProtKB-KW"/>
</dbReference>
<dbReference type="KEGG" id="csty:KN1_27950"/>
<protein>
    <submittedName>
        <fullName evidence="10">Peptidase S53</fullName>
    </submittedName>
</protein>
<name>A0A8D5U9T4_9CREN</name>
<reference evidence="10 11" key="1">
    <citation type="submission" date="2021-04" db="EMBL/GenBank/DDBJ databases">
        <title>Complete genome sequence of Stygiolobus sp. KN-1.</title>
        <authorList>
            <person name="Nakamura K."/>
            <person name="Sakai H."/>
            <person name="Kurosawa N."/>
        </authorList>
    </citation>
    <scope>NUCLEOTIDE SEQUENCE [LARGE SCALE GENOMIC DNA]</scope>
    <source>
        <strain evidence="10 11">KN-1</strain>
    </source>
</reference>
<keyword evidence="8" id="KW-1133">Transmembrane helix</keyword>
<dbReference type="InterPro" id="IPR015366">
    <property type="entry name" value="S53_propep"/>
</dbReference>
<evidence type="ECO:0000313" key="10">
    <source>
        <dbReference type="EMBL" id="BCU71498.1"/>
    </source>
</evidence>
<dbReference type="FunFam" id="3.40.50.200:FF:000027">
    <property type="entry name" value="Peptidase S53 propeptide"/>
    <property type="match status" value="1"/>
</dbReference>
<dbReference type="EMBL" id="AP024597">
    <property type="protein sequence ID" value="BCU71498.1"/>
    <property type="molecule type" value="Genomic_DNA"/>
</dbReference>
<evidence type="ECO:0000256" key="3">
    <source>
        <dbReference type="ARBA" id="ARBA00022723"/>
    </source>
</evidence>
<keyword evidence="6" id="KW-0106">Calcium</keyword>
<dbReference type="CDD" id="cd04056">
    <property type="entry name" value="Peptidases_S53"/>
    <property type="match status" value="1"/>
</dbReference>
<evidence type="ECO:0000259" key="9">
    <source>
        <dbReference type="PROSITE" id="PS51695"/>
    </source>
</evidence>
<dbReference type="SUPFAM" id="SSF54897">
    <property type="entry name" value="Protease propeptides/inhibitors"/>
    <property type="match status" value="1"/>
</dbReference>
<dbReference type="InterPro" id="IPR017001">
    <property type="entry name" value="Pept_S53_physarolisin-II_arc"/>
</dbReference>
<accession>A0A8D5U9T4</accession>
<dbReference type="GO" id="GO:0006508">
    <property type="term" value="P:proteolysis"/>
    <property type="evidence" value="ECO:0007669"/>
    <property type="project" value="UniProtKB-KW"/>
</dbReference>
<dbReference type="InterPro" id="IPR036852">
    <property type="entry name" value="Peptidase_S8/S53_dom_sf"/>
</dbReference>
<keyword evidence="7" id="KW-0865">Zymogen</keyword>
<dbReference type="SMART" id="SM00944">
    <property type="entry name" value="Pro-kuma_activ"/>
    <property type="match status" value="1"/>
</dbReference>
<dbReference type="RefSeq" id="WP_221288268.1">
    <property type="nucleotide sequence ID" value="NZ_AP024597.1"/>
</dbReference>
<proteinExistence type="predicted"/>
<evidence type="ECO:0000256" key="7">
    <source>
        <dbReference type="ARBA" id="ARBA00023145"/>
    </source>
</evidence>
<evidence type="ECO:0000256" key="8">
    <source>
        <dbReference type="SAM" id="Phobius"/>
    </source>
</evidence>